<protein>
    <submittedName>
        <fullName evidence="4">Non-specific riboncleoside hydrolase</fullName>
        <ecNumber evidence="4">3.2.-.-</ecNumber>
    </submittedName>
</protein>
<accession>A0A840QM64</accession>
<dbReference type="InterPro" id="IPR001910">
    <property type="entry name" value="Inosine/uridine_hydrolase_dom"/>
</dbReference>
<evidence type="ECO:0000256" key="1">
    <source>
        <dbReference type="ARBA" id="ARBA00022801"/>
    </source>
</evidence>
<dbReference type="GO" id="GO:0008477">
    <property type="term" value="F:purine nucleosidase activity"/>
    <property type="evidence" value="ECO:0007669"/>
    <property type="project" value="TreeGrafter"/>
</dbReference>
<dbReference type="SUPFAM" id="SSF53590">
    <property type="entry name" value="Nucleoside hydrolase"/>
    <property type="match status" value="1"/>
</dbReference>
<dbReference type="PANTHER" id="PTHR12304:SF15">
    <property type="entry name" value="NON-SPECIFIC RIBONUCLEOSIDE HYDROLASE RIHC"/>
    <property type="match status" value="1"/>
</dbReference>
<dbReference type="Gene3D" id="3.90.245.10">
    <property type="entry name" value="Ribonucleoside hydrolase-like"/>
    <property type="match status" value="1"/>
</dbReference>
<feature type="domain" description="Inosine/uridine-preferring nucleoside hydrolase" evidence="3">
    <location>
        <begin position="6"/>
        <end position="293"/>
    </location>
</feature>
<dbReference type="EMBL" id="JACHHB010000002">
    <property type="protein sequence ID" value="MBB5172457.1"/>
    <property type="molecule type" value="Genomic_DNA"/>
</dbReference>
<evidence type="ECO:0000313" key="5">
    <source>
        <dbReference type="Proteomes" id="UP000551878"/>
    </source>
</evidence>
<dbReference type="NCBIfam" id="NF008036">
    <property type="entry name" value="PRK10768.1"/>
    <property type="match status" value="1"/>
</dbReference>
<dbReference type="RefSeq" id="WP_184662923.1">
    <property type="nucleotide sequence ID" value="NZ_JACHHB010000002.1"/>
</dbReference>
<keyword evidence="2 4" id="KW-0326">Glycosidase</keyword>
<sequence length="304" mass="33610">MTKTPIIIDTDPGIDDAAAITVALNDPKIDVQLITTMAGNVPVEKTTKNALNLVEFYRKDVEVARGAAQPLLRNYEDASYYHGESGMDGYEFPHHERKESDLHAVQAMKKVFDKSEEPITLVAIGALTNVALLLMEYPEVKKKIKEMVIMGGSLSSGNVNSAAEFNIYADPHAAKIAFQSEIPIVMAGLDVTLKALLYPTSFEQLPSLGRTGNMLHGLFYHYRGGSPETGLQLHDVCTLFYILYPEKVETKDLFVEVATEGPAIGATIADLHQRQQNQTNTKVCVDIDVDFFNEWFLDSIRTIG</sequence>
<dbReference type="EC" id="3.2.-.-" evidence="4"/>
<dbReference type="AlphaFoldDB" id="A0A840QM64"/>
<evidence type="ECO:0000259" key="3">
    <source>
        <dbReference type="Pfam" id="PF01156"/>
    </source>
</evidence>
<dbReference type="Proteomes" id="UP000551878">
    <property type="component" value="Unassembled WGS sequence"/>
</dbReference>
<keyword evidence="5" id="KW-1185">Reference proteome</keyword>
<dbReference type="GO" id="GO:0006152">
    <property type="term" value="P:purine nucleoside catabolic process"/>
    <property type="evidence" value="ECO:0007669"/>
    <property type="project" value="TreeGrafter"/>
</dbReference>
<proteinExistence type="predicted"/>
<dbReference type="CDD" id="cd02651">
    <property type="entry name" value="nuc_hydro_IU_UC_XIUA"/>
    <property type="match status" value="1"/>
</dbReference>
<evidence type="ECO:0000313" key="4">
    <source>
        <dbReference type="EMBL" id="MBB5172457.1"/>
    </source>
</evidence>
<dbReference type="InterPro" id="IPR023186">
    <property type="entry name" value="IUNH"/>
</dbReference>
<gene>
    <name evidence="4" type="ORF">HNQ41_000601</name>
</gene>
<comment type="caution">
    <text evidence="4">The sequence shown here is derived from an EMBL/GenBank/DDBJ whole genome shotgun (WGS) entry which is preliminary data.</text>
</comment>
<dbReference type="Pfam" id="PF01156">
    <property type="entry name" value="IU_nuc_hydro"/>
    <property type="match status" value="1"/>
</dbReference>
<evidence type="ECO:0000256" key="2">
    <source>
        <dbReference type="ARBA" id="ARBA00023295"/>
    </source>
</evidence>
<keyword evidence="1 4" id="KW-0378">Hydrolase</keyword>
<name>A0A840QM64_9BACI</name>
<dbReference type="PANTHER" id="PTHR12304">
    <property type="entry name" value="INOSINE-URIDINE PREFERRING NUCLEOSIDE HYDROLASE"/>
    <property type="match status" value="1"/>
</dbReference>
<dbReference type="GO" id="GO:0005829">
    <property type="term" value="C:cytosol"/>
    <property type="evidence" value="ECO:0007669"/>
    <property type="project" value="TreeGrafter"/>
</dbReference>
<organism evidence="4 5">
    <name type="scientific">Texcoconibacillus texcoconensis</name>
    <dbReference type="NCBI Taxonomy" id="1095777"/>
    <lineage>
        <taxon>Bacteria</taxon>
        <taxon>Bacillati</taxon>
        <taxon>Bacillota</taxon>
        <taxon>Bacilli</taxon>
        <taxon>Bacillales</taxon>
        <taxon>Bacillaceae</taxon>
        <taxon>Texcoconibacillus</taxon>
    </lineage>
</organism>
<dbReference type="InterPro" id="IPR036452">
    <property type="entry name" value="Ribo_hydro-like"/>
</dbReference>
<reference evidence="4 5" key="1">
    <citation type="submission" date="2020-08" db="EMBL/GenBank/DDBJ databases">
        <title>Genomic Encyclopedia of Type Strains, Phase IV (KMG-IV): sequencing the most valuable type-strain genomes for metagenomic binning, comparative biology and taxonomic classification.</title>
        <authorList>
            <person name="Goeker M."/>
        </authorList>
    </citation>
    <scope>NUCLEOTIDE SEQUENCE [LARGE SCALE GENOMIC DNA]</scope>
    <source>
        <strain evidence="4 5">DSM 24696</strain>
    </source>
</reference>